<dbReference type="Proteomes" id="UP001210978">
    <property type="component" value="Chromosome"/>
</dbReference>
<dbReference type="InterPro" id="IPR010886">
    <property type="entry name" value="Hc1"/>
</dbReference>
<name>A0ABY7QR19_9FLAO</name>
<protein>
    <submittedName>
        <fullName evidence="3">Histone H1</fullName>
    </submittedName>
</protein>
<gene>
    <name evidence="3" type="ORF">PFY12_03815</name>
</gene>
<evidence type="ECO:0000256" key="2">
    <source>
        <dbReference type="ARBA" id="ARBA00008424"/>
    </source>
</evidence>
<dbReference type="RefSeq" id="WP_271149548.1">
    <property type="nucleotide sequence ID" value="NZ_CP115859.1"/>
</dbReference>
<organism evidence="3 4">
    <name type="scientific">Chryseobacterium camelliae</name>
    <dbReference type="NCBI Taxonomy" id="1265445"/>
    <lineage>
        <taxon>Bacteria</taxon>
        <taxon>Pseudomonadati</taxon>
        <taxon>Bacteroidota</taxon>
        <taxon>Flavobacteriia</taxon>
        <taxon>Flavobacteriales</taxon>
        <taxon>Weeksellaceae</taxon>
        <taxon>Chryseobacterium group</taxon>
        <taxon>Chryseobacterium</taxon>
    </lineage>
</organism>
<sequence>MKEIIRKINEEFEIFITDSTLQFQKGNKAAGSRARKSATKLGKLFKEFRKTSVEEAKK</sequence>
<comment type="function">
    <text evidence="1">Might have a role analogous to that of eukaryotic histone proteins.</text>
</comment>
<dbReference type="EMBL" id="CP115859">
    <property type="protein sequence ID" value="WBV61253.1"/>
    <property type="molecule type" value="Genomic_DNA"/>
</dbReference>
<evidence type="ECO:0000313" key="3">
    <source>
        <dbReference type="EMBL" id="WBV61253.1"/>
    </source>
</evidence>
<proteinExistence type="inferred from homology"/>
<keyword evidence="4" id="KW-1185">Reference proteome</keyword>
<reference evidence="3 4" key="1">
    <citation type="submission" date="2023-01" db="EMBL/GenBank/DDBJ databases">
        <title>Complete genome of Chryseobacterium camelliae VAN22-5A.</title>
        <authorList>
            <person name="Zong G."/>
            <person name="Cao G."/>
        </authorList>
    </citation>
    <scope>NUCLEOTIDE SEQUENCE [LARGE SCALE GENOMIC DNA]</scope>
    <source>
        <strain evidence="3 4">VAN22-5A</strain>
    </source>
</reference>
<evidence type="ECO:0000313" key="4">
    <source>
        <dbReference type="Proteomes" id="UP001210978"/>
    </source>
</evidence>
<comment type="similarity">
    <text evidence="2">Belongs to the histone H1/H5 family. HCT subfamily.</text>
</comment>
<evidence type="ECO:0000256" key="1">
    <source>
        <dbReference type="ARBA" id="ARBA00002333"/>
    </source>
</evidence>
<dbReference type="Pfam" id="PF07432">
    <property type="entry name" value="Hc1"/>
    <property type="match status" value="1"/>
</dbReference>
<accession>A0ABY7QR19</accession>